<accession>A0A8J3G8L2</accession>
<dbReference type="Gene3D" id="3.30.70.1290">
    <property type="entry name" value="Transposase IS200-like"/>
    <property type="match status" value="1"/>
</dbReference>
<dbReference type="Pfam" id="PF01797">
    <property type="entry name" value="Y1_Tnp"/>
    <property type="match status" value="1"/>
</dbReference>
<proteinExistence type="predicted"/>
<name>A0A8J3G8L2_9BACT</name>
<protein>
    <recommendedName>
        <fullName evidence="1">Transposase IS200-like domain-containing protein</fullName>
    </recommendedName>
</protein>
<dbReference type="InterPro" id="IPR002686">
    <property type="entry name" value="Transposase_17"/>
</dbReference>
<keyword evidence="3" id="KW-1185">Reference proteome</keyword>
<evidence type="ECO:0000313" key="3">
    <source>
        <dbReference type="Proteomes" id="UP000598271"/>
    </source>
</evidence>
<dbReference type="InterPro" id="IPR052715">
    <property type="entry name" value="RAYT_transposase"/>
</dbReference>
<organism evidence="2 3">
    <name type="scientific">Persicitalea jodogahamensis</name>
    <dbReference type="NCBI Taxonomy" id="402147"/>
    <lineage>
        <taxon>Bacteria</taxon>
        <taxon>Pseudomonadati</taxon>
        <taxon>Bacteroidota</taxon>
        <taxon>Cytophagia</taxon>
        <taxon>Cytophagales</taxon>
        <taxon>Spirosomataceae</taxon>
        <taxon>Persicitalea</taxon>
    </lineage>
</organism>
<dbReference type="SMART" id="SM01321">
    <property type="entry name" value="Y1_Tnp"/>
    <property type="match status" value="1"/>
</dbReference>
<sequence>MKEEKEAAYNRIKRECRDEKIREEEIRKMHKRHFARWDEYLDSNSSEPQWLMKPEIASIIIESLHLWNEKSYSLVAYCIMPNHFHMVIDTSDEAKYTKPLYAIMHTLKSYTAKKANKALDRVGTFWQEESYDHVIRDSRELKNTVVYTLENPVKAGLVDAWENFPFSFVNGDYV</sequence>
<evidence type="ECO:0000313" key="2">
    <source>
        <dbReference type="EMBL" id="GHB56644.1"/>
    </source>
</evidence>
<dbReference type="GO" id="GO:0043565">
    <property type="term" value="F:sequence-specific DNA binding"/>
    <property type="evidence" value="ECO:0007669"/>
    <property type="project" value="TreeGrafter"/>
</dbReference>
<dbReference type="PANTHER" id="PTHR36966:SF1">
    <property type="entry name" value="REP-ASSOCIATED TYROSINE TRANSPOSASE"/>
    <property type="match status" value="1"/>
</dbReference>
<dbReference type="PANTHER" id="PTHR36966">
    <property type="entry name" value="REP-ASSOCIATED TYROSINE TRANSPOSASE"/>
    <property type="match status" value="1"/>
</dbReference>
<evidence type="ECO:0000259" key="1">
    <source>
        <dbReference type="SMART" id="SM01321"/>
    </source>
</evidence>
<comment type="caution">
    <text evidence="2">The sequence shown here is derived from an EMBL/GenBank/DDBJ whole genome shotgun (WGS) entry which is preliminary data.</text>
</comment>
<dbReference type="InterPro" id="IPR036515">
    <property type="entry name" value="Transposase_17_sf"/>
</dbReference>
<dbReference type="GO" id="GO:0006313">
    <property type="term" value="P:DNA transposition"/>
    <property type="evidence" value="ECO:0007669"/>
    <property type="project" value="InterPro"/>
</dbReference>
<gene>
    <name evidence="2" type="ORF">GCM10007390_07510</name>
</gene>
<dbReference type="EMBL" id="BMXF01000001">
    <property type="protein sequence ID" value="GHB56644.1"/>
    <property type="molecule type" value="Genomic_DNA"/>
</dbReference>
<feature type="domain" description="Transposase IS200-like" evidence="1">
    <location>
        <begin position="47"/>
        <end position="151"/>
    </location>
</feature>
<dbReference type="GO" id="GO:0004803">
    <property type="term" value="F:transposase activity"/>
    <property type="evidence" value="ECO:0007669"/>
    <property type="project" value="InterPro"/>
</dbReference>
<dbReference type="AlphaFoldDB" id="A0A8J3G8L2"/>
<reference evidence="2 3" key="1">
    <citation type="journal article" date="2014" name="Int. J. Syst. Evol. Microbiol.">
        <title>Complete genome sequence of Corynebacterium casei LMG S-19264T (=DSM 44701T), isolated from a smear-ripened cheese.</title>
        <authorList>
            <consortium name="US DOE Joint Genome Institute (JGI-PGF)"/>
            <person name="Walter F."/>
            <person name="Albersmeier A."/>
            <person name="Kalinowski J."/>
            <person name="Ruckert C."/>
        </authorList>
    </citation>
    <scope>NUCLEOTIDE SEQUENCE [LARGE SCALE GENOMIC DNA]</scope>
    <source>
        <strain evidence="2 3">KCTC 12866</strain>
    </source>
</reference>
<dbReference type="Proteomes" id="UP000598271">
    <property type="component" value="Unassembled WGS sequence"/>
</dbReference>
<dbReference type="SUPFAM" id="SSF143422">
    <property type="entry name" value="Transposase IS200-like"/>
    <property type="match status" value="1"/>
</dbReference>